<dbReference type="SMART" id="SM00977">
    <property type="entry name" value="TilS_C"/>
    <property type="match status" value="1"/>
</dbReference>
<protein>
    <recommendedName>
        <fullName evidence="8">tRNA(Ile)-lysidine synthase</fullName>
        <ecNumber evidence="8">6.3.4.19</ecNumber>
    </recommendedName>
    <alternativeName>
        <fullName evidence="8">tRNA(Ile)-2-lysyl-cytidine synthase</fullName>
    </alternativeName>
    <alternativeName>
        <fullName evidence="8">tRNA(Ile)-lysidine synthetase</fullName>
    </alternativeName>
</protein>
<comment type="domain">
    <text evidence="8">The N-terminal region contains the highly conserved SGGXDS motif, predicted to be a P-loop motif involved in ATP binding.</text>
</comment>
<dbReference type="OrthoDB" id="9807403at2"/>
<evidence type="ECO:0000259" key="9">
    <source>
        <dbReference type="SMART" id="SM00977"/>
    </source>
</evidence>
<evidence type="ECO:0000313" key="11">
    <source>
        <dbReference type="Proteomes" id="UP000248536"/>
    </source>
</evidence>
<comment type="function">
    <text evidence="8">Ligates lysine onto the cytidine present at position 34 of the AUA codon-specific tRNA(Ile) that contains the anticodon CAU, in an ATP-dependent manner. Cytidine is converted to lysidine, thus changing the amino acid specificity of the tRNA from methionine to isoleucine.</text>
</comment>
<evidence type="ECO:0000256" key="8">
    <source>
        <dbReference type="HAMAP-Rule" id="MF_01161"/>
    </source>
</evidence>
<dbReference type="GO" id="GO:0032267">
    <property type="term" value="F:tRNA(Ile)-lysidine synthase activity"/>
    <property type="evidence" value="ECO:0007669"/>
    <property type="project" value="UniProtKB-EC"/>
</dbReference>
<dbReference type="KEGG" id="spon:HME9304_03310"/>
<dbReference type="Pfam" id="PF11734">
    <property type="entry name" value="TilS_C"/>
    <property type="match status" value="1"/>
</dbReference>
<dbReference type="NCBIfam" id="TIGR02433">
    <property type="entry name" value="lysidine_TilS_C"/>
    <property type="match status" value="1"/>
</dbReference>
<dbReference type="RefSeq" id="WP_112379574.1">
    <property type="nucleotide sequence ID" value="NZ_CP030104.1"/>
</dbReference>
<feature type="domain" description="Lysidine-tRNA(Ile) synthetase C-terminal" evidence="9">
    <location>
        <begin position="359"/>
        <end position="431"/>
    </location>
</feature>
<evidence type="ECO:0000256" key="1">
    <source>
        <dbReference type="ARBA" id="ARBA00004496"/>
    </source>
</evidence>
<dbReference type="InterPro" id="IPR014729">
    <property type="entry name" value="Rossmann-like_a/b/a_fold"/>
</dbReference>
<comment type="subcellular location">
    <subcellularLocation>
        <location evidence="1 8">Cytoplasm</location>
    </subcellularLocation>
</comment>
<keyword evidence="5 8" id="KW-0547">Nucleotide-binding</keyword>
<dbReference type="Proteomes" id="UP000248536">
    <property type="component" value="Chromosome"/>
</dbReference>
<reference evidence="10 11" key="1">
    <citation type="submission" date="2018-06" db="EMBL/GenBank/DDBJ databases">
        <title>Spongiibacterium sp. HME9304 Genome sequencing and assembly.</title>
        <authorList>
            <person name="Kang H."/>
            <person name="Kim H."/>
            <person name="Joh K."/>
        </authorList>
    </citation>
    <scope>NUCLEOTIDE SEQUENCE [LARGE SCALE GENOMIC DNA]</scope>
    <source>
        <strain evidence="10 11">HME9304</strain>
    </source>
</reference>
<dbReference type="InterPro" id="IPR011063">
    <property type="entry name" value="TilS/TtcA_N"/>
</dbReference>
<dbReference type="GO" id="GO:0005524">
    <property type="term" value="F:ATP binding"/>
    <property type="evidence" value="ECO:0007669"/>
    <property type="project" value="UniProtKB-UniRule"/>
</dbReference>
<evidence type="ECO:0000256" key="4">
    <source>
        <dbReference type="ARBA" id="ARBA00022694"/>
    </source>
</evidence>
<dbReference type="InterPro" id="IPR012094">
    <property type="entry name" value="tRNA_Ile_lys_synt"/>
</dbReference>
<dbReference type="InterPro" id="IPR012796">
    <property type="entry name" value="Lysidine-tRNA-synth_C"/>
</dbReference>
<proteinExistence type="inferred from homology"/>
<organism evidence="10 11">
    <name type="scientific">Flagellimonas maritima</name>
    <dbReference type="NCBI Taxonomy" id="1383885"/>
    <lineage>
        <taxon>Bacteria</taxon>
        <taxon>Pseudomonadati</taxon>
        <taxon>Bacteroidota</taxon>
        <taxon>Flavobacteriia</taxon>
        <taxon>Flavobacteriales</taxon>
        <taxon>Flavobacteriaceae</taxon>
        <taxon>Flagellimonas</taxon>
    </lineage>
</organism>
<evidence type="ECO:0000256" key="3">
    <source>
        <dbReference type="ARBA" id="ARBA00022598"/>
    </source>
</evidence>
<dbReference type="Pfam" id="PF01171">
    <property type="entry name" value="ATP_bind_3"/>
    <property type="match status" value="1"/>
</dbReference>
<dbReference type="HAMAP" id="MF_01161">
    <property type="entry name" value="tRNA_Ile_lys_synt"/>
    <property type="match status" value="1"/>
</dbReference>
<dbReference type="GO" id="GO:0005737">
    <property type="term" value="C:cytoplasm"/>
    <property type="evidence" value="ECO:0007669"/>
    <property type="project" value="UniProtKB-SubCell"/>
</dbReference>
<dbReference type="InterPro" id="IPR012795">
    <property type="entry name" value="tRNA_Ile_lys_synt_N"/>
</dbReference>
<keyword evidence="2 8" id="KW-0963">Cytoplasm</keyword>
<dbReference type="NCBIfam" id="TIGR02432">
    <property type="entry name" value="lysidine_TilS_N"/>
    <property type="match status" value="1"/>
</dbReference>
<sequence length="435" mass="50447">MLKQFTEHINTNFSFLREKRLLLACSGGIDSVALAYLAVGDELDVTLVHCNFNLREKESDEDEVFVQNLSDQLKTPFLVKSFDTGQYAKNHKVSVQMAARELRYKWFNEVMETEGFDYVLTAHHADDSLETFIINLSRGTGIDGLLGIPAKNGRVVRPLLDFSRNDILNYAKNENIKWREDSSNKESKYLRNKIRLEIVPKLKELHPTFSENFQKTQNHLDQTNAILKNHIGEMKKALFYKDDDHYKIDIIELLKLQPIDAYLYQLFHEFGFTEWDNVSALLSGTSGKEVRSKTHSLLKDRTHLILSERKDAANSFFFISDKDSRLEVPVQLIFEAVDTLGKASKNVVFLDKEKLNYPLVLRNWEKGDYFYPFGMKGTKKVSKFFKDEKMDMYSKSKQWLLCSGDTIIWVVGKRMDERFKVDASTRSILKITLLT</sequence>
<keyword evidence="6 8" id="KW-0067">ATP-binding</keyword>
<comment type="catalytic activity">
    <reaction evidence="7 8">
        <text>cytidine(34) in tRNA(Ile2) + L-lysine + ATP = lysidine(34) in tRNA(Ile2) + AMP + diphosphate + H(+)</text>
        <dbReference type="Rhea" id="RHEA:43744"/>
        <dbReference type="Rhea" id="RHEA-COMP:10625"/>
        <dbReference type="Rhea" id="RHEA-COMP:10670"/>
        <dbReference type="ChEBI" id="CHEBI:15378"/>
        <dbReference type="ChEBI" id="CHEBI:30616"/>
        <dbReference type="ChEBI" id="CHEBI:32551"/>
        <dbReference type="ChEBI" id="CHEBI:33019"/>
        <dbReference type="ChEBI" id="CHEBI:82748"/>
        <dbReference type="ChEBI" id="CHEBI:83665"/>
        <dbReference type="ChEBI" id="CHEBI:456215"/>
        <dbReference type="EC" id="6.3.4.19"/>
    </reaction>
</comment>
<dbReference type="CDD" id="cd01992">
    <property type="entry name" value="TilS_N"/>
    <property type="match status" value="1"/>
</dbReference>
<evidence type="ECO:0000313" key="10">
    <source>
        <dbReference type="EMBL" id="AWX46278.1"/>
    </source>
</evidence>
<keyword evidence="4 8" id="KW-0819">tRNA processing</keyword>
<keyword evidence="3 8" id="KW-0436">Ligase</keyword>
<keyword evidence="11" id="KW-1185">Reference proteome</keyword>
<dbReference type="Gene3D" id="3.40.50.620">
    <property type="entry name" value="HUPs"/>
    <property type="match status" value="1"/>
</dbReference>
<dbReference type="AlphaFoldDB" id="A0A2Z4LY41"/>
<evidence type="ECO:0000256" key="2">
    <source>
        <dbReference type="ARBA" id="ARBA00022490"/>
    </source>
</evidence>
<evidence type="ECO:0000256" key="5">
    <source>
        <dbReference type="ARBA" id="ARBA00022741"/>
    </source>
</evidence>
<name>A0A2Z4LY41_9FLAO</name>
<dbReference type="SUPFAM" id="SSF56037">
    <property type="entry name" value="PheT/TilS domain"/>
    <property type="match status" value="1"/>
</dbReference>
<comment type="similarity">
    <text evidence="8">Belongs to the tRNA(Ile)-lysidine synthase family.</text>
</comment>
<evidence type="ECO:0000256" key="7">
    <source>
        <dbReference type="ARBA" id="ARBA00048539"/>
    </source>
</evidence>
<dbReference type="GO" id="GO:0006400">
    <property type="term" value="P:tRNA modification"/>
    <property type="evidence" value="ECO:0007669"/>
    <property type="project" value="UniProtKB-UniRule"/>
</dbReference>
<dbReference type="EC" id="6.3.4.19" evidence="8"/>
<dbReference type="PANTHER" id="PTHR43033">
    <property type="entry name" value="TRNA(ILE)-LYSIDINE SYNTHASE-RELATED"/>
    <property type="match status" value="1"/>
</dbReference>
<gene>
    <name evidence="8 10" type="primary">tilS</name>
    <name evidence="10" type="ORF">HME9304_03310</name>
</gene>
<dbReference type="EMBL" id="CP030104">
    <property type="protein sequence ID" value="AWX46278.1"/>
    <property type="molecule type" value="Genomic_DNA"/>
</dbReference>
<feature type="binding site" evidence="8">
    <location>
        <begin position="26"/>
        <end position="31"/>
    </location>
    <ligand>
        <name>ATP</name>
        <dbReference type="ChEBI" id="CHEBI:30616"/>
    </ligand>
</feature>
<accession>A0A2Z4LY41</accession>
<evidence type="ECO:0000256" key="6">
    <source>
        <dbReference type="ARBA" id="ARBA00022840"/>
    </source>
</evidence>
<dbReference type="SUPFAM" id="SSF52402">
    <property type="entry name" value="Adenine nucleotide alpha hydrolases-like"/>
    <property type="match status" value="1"/>
</dbReference>
<dbReference type="PANTHER" id="PTHR43033:SF1">
    <property type="entry name" value="TRNA(ILE)-LYSIDINE SYNTHASE-RELATED"/>
    <property type="match status" value="1"/>
</dbReference>